<evidence type="ECO:0000256" key="1">
    <source>
        <dbReference type="SAM" id="Phobius"/>
    </source>
</evidence>
<evidence type="ECO:0000313" key="2">
    <source>
        <dbReference type="EMBL" id="GIY01326.1"/>
    </source>
</evidence>
<accession>A0AAV4PYD8</accession>
<name>A0AAV4PYD8_CAEEX</name>
<dbReference type="AlphaFoldDB" id="A0AAV4PYD8"/>
<keyword evidence="1" id="KW-1133">Transmembrane helix</keyword>
<keyword evidence="1" id="KW-0472">Membrane</keyword>
<sequence>MQNSKKITHTFIMGYKIPMHPAPKMKDYCSLQKNQNSVGTRLHILLESLPHSHLRCLLHKCFPRGERSTPLLHTVNLQRGHKTIVRSAWLVVIVAAWCQLTLPQPKQF</sequence>
<reference evidence="2 3" key="1">
    <citation type="submission" date="2021-06" db="EMBL/GenBank/DDBJ databases">
        <title>Caerostris extrusa draft genome.</title>
        <authorList>
            <person name="Kono N."/>
            <person name="Arakawa K."/>
        </authorList>
    </citation>
    <scope>NUCLEOTIDE SEQUENCE [LARGE SCALE GENOMIC DNA]</scope>
</reference>
<comment type="caution">
    <text evidence="2">The sequence shown here is derived from an EMBL/GenBank/DDBJ whole genome shotgun (WGS) entry which is preliminary data.</text>
</comment>
<evidence type="ECO:0000313" key="3">
    <source>
        <dbReference type="Proteomes" id="UP001054945"/>
    </source>
</evidence>
<keyword evidence="3" id="KW-1185">Reference proteome</keyword>
<keyword evidence="1" id="KW-0812">Transmembrane</keyword>
<organism evidence="2 3">
    <name type="scientific">Caerostris extrusa</name>
    <name type="common">Bark spider</name>
    <name type="synonym">Caerostris bankana</name>
    <dbReference type="NCBI Taxonomy" id="172846"/>
    <lineage>
        <taxon>Eukaryota</taxon>
        <taxon>Metazoa</taxon>
        <taxon>Ecdysozoa</taxon>
        <taxon>Arthropoda</taxon>
        <taxon>Chelicerata</taxon>
        <taxon>Arachnida</taxon>
        <taxon>Araneae</taxon>
        <taxon>Araneomorphae</taxon>
        <taxon>Entelegynae</taxon>
        <taxon>Araneoidea</taxon>
        <taxon>Araneidae</taxon>
        <taxon>Caerostris</taxon>
    </lineage>
</organism>
<dbReference type="Proteomes" id="UP001054945">
    <property type="component" value="Unassembled WGS sequence"/>
</dbReference>
<feature type="transmembrane region" description="Helical" evidence="1">
    <location>
        <begin position="83"/>
        <end position="102"/>
    </location>
</feature>
<gene>
    <name evidence="2" type="ORF">CEXT_321241</name>
</gene>
<protein>
    <submittedName>
        <fullName evidence="2">Uncharacterized protein</fullName>
    </submittedName>
</protein>
<proteinExistence type="predicted"/>
<dbReference type="EMBL" id="BPLR01005300">
    <property type="protein sequence ID" value="GIY01326.1"/>
    <property type="molecule type" value="Genomic_DNA"/>
</dbReference>